<comment type="caution">
    <text evidence="1">The sequence shown here is derived from an EMBL/GenBank/DDBJ whole genome shotgun (WGS) entry which is preliminary data.</text>
</comment>
<dbReference type="PANTHER" id="PTHR33053">
    <property type="entry name" value="PROTEIN, PUTATIVE-RELATED"/>
    <property type="match status" value="1"/>
</dbReference>
<feature type="non-terminal residue" evidence="1">
    <location>
        <position position="105"/>
    </location>
</feature>
<evidence type="ECO:0000313" key="2">
    <source>
        <dbReference type="Proteomes" id="UP000478052"/>
    </source>
</evidence>
<proteinExistence type="predicted"/>
<dbReference type="OrthoDB" id="6612923at2759"/>
<gene>
    <name evidence="1" type="ORF">FWK35_00033992</name>
</gene>
<organism evidence="1 2">
    <name type="scientific">Aphis craccivora</name>
    <name type="common">Cowpea aphid</name>
    <dbReference type="NCBI Taxonomy" id="307492"/>
    <lineage>
        <taxon>Eukaryota</taxon>
        <taxon>Metazoa</taxon>
        <taxon>Ecdysozoa</taxon>
        <taxon>Arthropoda</taxon>
        <taxon>Hexapoda</taxon>
        <taxon>Insecta</taxon>
        <taxon>Pterygota</taxon>
        <taxon>Neoptera</taxon>
        <taxon>Paraneoptera</taxon>
        <taxon>Hemiptera</taxon>
        <taxon>Sternorrhyncha</taxon>
        <taxon>Aphidomorpha</taxon>
        <taxon>Aphidoidea</taxon>
        <taxon>Aphididae</taxon>
        <taxon>Aphidini</taxon>
        <taxon>Aphis</taxon>
        <taxon>Aphis</taxon>
    </lineage>
</organism>
<dbReference type="EMBL" id="VUJU01015998">
    <property type="protein sequence ID" value="KAF0691316.1"/>
    <property type="molecule type" value="Genomic_DNA"/>
</dbReference>
<reference evidence="1 2" key="1">
    <citation type="submission" date="2019-08" db="EMBL/GenBank/DDBJ databases">
        <title>Whole genome of Aphis craccivora.</title>
        <authorList>
            <person name="Voronova N.V."/>
            <person name="Shulinski R.S."/>
            <person name="Bandarenka Y.V."/>
            <person name="Zhorov D.G."/>
            <person name="Warner D."/>
        </authorList>
    </citation>
    <scope>NUCLEOTIDE SEQUENCE [LARGE SCALE GENOMIC DNA]</scope>
    <source>
        <strain evidence="1">180601</strain>
        <tissue evidence="1">Whole Body</tissue>
    </source>
</reference>
<protein>
    <submittedName>
        <fullName evidence="1">Uncharacterized protein</fullName>
    </submittedName>
</protein>
<dbReference type="AlphaFoldDB" id="A0A6G0VJM7"/>
<name>A0A6G0VJM7_APHCR</name>
<keyword evidence="2" id="KW-1185">Reference proteome</keyword>
<evidence type="ECO:0000313" key="1">
    <source>
        <dbReference type="EMBL" id="KAF0691316.1"/>
    </source>
</evidence>
<dbReference type="Proteomes" id="UP000478052">
    <property type="component" value="Unassembled WGS sequence"/>
</dbReference>
<sequence>MIVISKCISSDFARVPLDLNEFNTFKSTELRQIMLYTGPYLFKNIICLPAYNNFMIFNIFMRILTCNKTVYSQNNYAETLAKHFLKTFCLVYGSGNVSYNVHSII</sequence>
<accession>A0A6G0VJM7</accession>